<keyword evidence="2" id="KW-1185">Reference proteome</keyword>
<reference evidence="1 2" key="1">
    <citation type="submission" date="2019-08" db="EMBL/GenBank/DDBJ databases">
        <title>Whole genome of Aphis craccivora.</title>
        <authorList>
            <person name="Voronova N.V."/>
            <person name="Shulinski R.S."/>
            <person name="Bandarenka Y.V."/>
            <person name="Zhorov D.G."/>
            <person name="Warner D."/>
        </authorList>
    </citation>
    <scope>NUCLEOTIDE SEQUENCE [LARGE SCALE GENOMIC DNA]</scope>
    <source>
        <strain evidence="1">180601</strain>
        <tissue evidence="1">Whole Body</tissue>
    </source>
</reference>
<accession>A0A6G0WME1</accession>
<evidence type="ECO:0000313" key="2">
    <source>
        <dbReference type="Proteomes" id="UP000478052"/>
    </source>
</evidence>
<gene>
    <name evidence="1" type="ORF">FWK35_00032986</name>
</gene>
<proteinExistence type="predicted"/>
<dbReference type="EMBL" id="VUJU01008595">
    <property type="protein sequence ID" value="KAF0728465.1"/>
    <property type="molecule type" value="Genomic_DNA"/>
</dbReference>
<protein>
    <submittedName>
        <fullName evidence="1">Zinc finger MYM-type protein 1-like</fullName>
    </submittedName>
</protein>
<dbReference type="AlphaFoldDB" id="A0A6G0WME1"/>
<evidence type="ECO:0000313" key="1">
    <source>
        <dbReference type="EMBL" id="KAF0728465.1"/>
    </source>
</evidence>
<name>A0A6G0WME1_APHCR</name>
<sequence length="177" mass="20839">MSIFWGDILERFNACSKKLQSIQINSGIVVEIYQSLIGFVHDIQCDEMFNDYKTRAISNSEEYVFDDDFENFKINTYFIILNQINIIFLSFVKTNTCWRFSFSIECVHFQSHVNCSKKQKCVFPKKVLEIKTTTLSTMKEKRLNALSVLNIESEIKKQLDYKDIIKDFANKPSRKKL</sequence>
<dbReference type="Proteomes" id="UP000478052">
    <property type="component" value="Unassembled WGS sequence"/>
</dbReference>
<comment type="caution">
    <text evidence="1">The sequence shown here is derived from an EMBL/GenBank/DDBJ whole genome shotgun (WGS) entry which is preliminary data.</text>
</comment>
<organism evidence="1 2">
    <name type="scientific">Aphis craccivora</name>
    <name type="common">Cowpea aphid</name>
    <dbReference type="NCBI Taxonomy" id="307492"/>
    <lineage>
        <taxon>Eukaryota</taxon>
        <taxon>Metazoa</taxon>
        <taxon>Ecdysozoa</taxon>
        <taxon>Arthropoda</taxon>
        <taxon>Hexapoda</taxon>
        <taxon>Insecta</taxon>
        <taxon>Pterygota</taxon>
        <taxon>Neoptera</taxon>
        <taxon>Paraneoptera</taxon>
        <taxon>Hemiptera</taxon>
        <taxon>Sternorrhyncha</taxon>
        <taxon>Aphidomorpha</taxon>
        <taxon>Aphidoidea</taxon>
        <taxon>Aphididae</taxon>
        <taxon>Aphidini</taxon>
        <taxon>Aphis</taxon>
        <taxon>Aphis</taxon>
    </lineage>
</organism>